<proteinExistence type="predicted"/>
<dbReference type="Proteomes" id="UP000501602">
    <property type="component" value="Chromosome"/>
</dbReference>
<dbReference type="RefSeq" id="WP_168658871.1">
    <property type="nucleotide sequence ID" value="NZ_CP051180.1"/>
</dbReference>
<reference evidence="3 4" key="1">
    <citation type="submission" date="2020-04" db="EMBL/GenBank/DDBJ databases">
        <title>Ferrimonas sp. S7 isolated from sea water.</title>
        <authorList>
            <person name="Bae S.S."/>
            <person name="Baek K."/>
        </authorList>
    </citation>
    <scope>NUCLEOTIDE SEQUENCE [LARGE SCALE GENOMIC DNA]</scope>
    <source>
        <strain evidence="3 4">S7</strain>
    </source>
</reference>
<dbReference type="AlphaFoldDB" id="A0A6H1UAK1"/>
<feature type="signal peptide" evidence="1">
    <location>
        <begin position="1"/>
        <end position="25"/>
    </location>
</feature>
<gene>
    <name evidence="3" type="ORF">HER31_01065</name>
</gene>
<dbReference type="KEGG" id="fes:HER31_01065"/>
<keyword evidence="4" id="KW-1185">Reference proteome</keyword>
<feature type="chain" id="PRO_5026183619" evidence="1">
    <location>
        <begin position="26"/>
        <end position="177"/>
    </location>
</feature>
<protein>
    <submittedName>
        <fullName evidence="3">DUF4136 domain-containing protein</fullName>
    </submittedName>
</protein>
<dbReference type="Pfam" id="PF13590">
    <property type="entry name" value="DUF4136"/>
    <property type="match status" value="1"/>
</dbReference>
<dbReference type="PROSITE" id="PS51257">
    <property type="entry name" value="PROKAR_LIPOPROTEIN"/>
    <property type="match status" value="1"/>
</dbReference>
<evidence type="ECO:0000313" key="3">
    <source>
        <dbReference type="EMBL" id="QIZ75610.1"/>
    </source>
</evidence>
<evidence type="ECO:0000259" key="2">
    <source>
        <dbReference type="Pfam" id="PF13590"/>
    </source>
</evidence>
<dbReference type="EMBL" id="CP051180">
    <property type="protein sequence ID" value="QIZ75610.1"/>
    <property type="molecule type" value="Genomic_DNA"/>
</dbReference>
<feature type="domain" description="DUF4136" evidence="2">
    <location>
        <begin position="34"/>
        <end position="175"/>
    </location>
</feature>
<evidence type="ECO:0000256" key="1">
    <source>
        <dbReference type="SAM" id="SignalP"/>
    </source>
</evidence>
<organism evidence="3 4">
    <name type="scientific">Ferrimonas lipolytica</name>
    <dbReference type="NCBI Taxonomy" id="2724191"/>
    <lineage>
        <taxon>Bacteria</taxon>
        <taxon>Pseudomonadati</taxon>
        <taxon>Pseudomonadota</taxon>
        <taxon>Gammaproteobacteria</taxon>
        <taxon>Alteromonadales</taxon>
        <taxon>Ferrimonadaceae</taxon>
        <taxon>Ferrimonas</taxon>
    </lineage>
</organism>
<accession>A0A6H1UAK1</accession>
<evidence type="ECO:0000313" key="4">
    <source>
        <dbReference type="Proteomes" id="UP000501602"/>
    </source>
</evidence>
<dbReference type="InterPro" id="IPR025411">
    <property type="entry name" value="DUF4136"/>
</dbReference>
<dbReference type="Gene3D" id="3.30.160.670">
    <property type="match status" value="1"/>
</dbReference>
<sequence length="177" mass="19751">MKNLIKAVLLIGAVALSGCASTSLHQDIKTKSATAQDANLASYSSYKWVLGKTALHDYNKQWKKRNYDLDSELRFLINKELRERGLKENKFAAELGVVYSIGVDMLHTETVHDDTKNIDELKNVPKGGLVIALIDMKTRKAVWVGTASAAIQEGNNAAQEDERISYVVEKMFENYGE</sequence>
<name>A0A6H1UAK1_9GAMM</name>
<keyword evidence="1" id="KW-0732">Signal</keyword>